<feature type="signal peptide" evidence="11">
    <location>
        <begin position="1"/>
        <end position="40"/>
    </location>
</feature>
<dbReference type="Gene3D" id="3.50.30.30">
    <property type="match status" value="1"/>
</dbReference>
<proteinExistence type="inferred from homology"/>
<keyword evidence="3" id="KW-0964">Secreted</keyword>
<accession>A0A8J3JT62</accession>
<evidence type="ECO:0000256" key="6">
    <source>
        <dbReference type="ARBA" id="ARBA00022801"/>
    </source>
</evidence>
<dbReference type="InterPro" id="IPR023827">
    <property type="entry name" value="Peptidase_S8_Asp-AS"/>
</dbReference>
<gene>
    <name evidence="14" type="ORF">Cch02nite_40650</name>
</gene>
<evidence type="ECO:0000259" key="13">
    <source>
        <dbReference type="Pfam" id="PF02225"/>
    </source>
</evidence>
<dbReference type="PRINTS" id="PR00723">
    <property type="entry name" value="SUBTILISIN"/>
</dbReference>
<name>A0A8J3JT62_9ACTN</name>
<feature type="active site" description="Charge relay system" evidence="8 9">
    <location>
        <position position="460"/>
    </location>
</feature>
<protein>
    <submittedName>
        <fullName evidence="14">Peptidase</fullName>
    </submittedName>
</protein>
<evidence type="ECO:0000256" key="5">
    <source>
        <dbReference type="ARBA" id="ARBA00022729"/>
    </source>
</evidence>
<feature type="active site" description="Charge relay system" evidence="8 9">
    <location>
        <position position="253"/>
    </location>
</feature>
<dbReference type="InterPro" id="IPR050131">
    <property type="entry name" value="Peptidase_S8_subtilisin-like"/>
</dbReference>
<comment type="similarity">
    <text evidence="1 9 10">Belongs to the peptidase S8 family.</text>
</comment>
<dbReference type="GO" id="GO:0005975">
    <property type="term" value="P:carbohydrate metabolic process"/>
    <property type="evidence" value="ECO:0007669"/>
    <property type="project" value="UniProtKB-ARBA"/>
</dbReference>
<feature type="active site" description="Charge relay system" evidence="8 9">
    <location>
        <position position="286"/>
    </location>
</feature>
<dbReference type="GO" id="GO:0004252">
    <property type="term" value="F:serine-type endopeptidase activity"/>
    <property type="evidence" value="ECO:0007669"/>
    <property type="project" value="UniProtKB-UniRule"/>
</dbReference>
<dbReference type="InterPro" id="IPR003137">
    <property type="entry name" value="PA_domain"/>
</dbReference>
<dbReference type="AlphaFoldDB" id="A0A8J3JT62"/>
<dbReference type="PROSITE" id="PS00136">
    <property type="entry name" value="SUBTILASE_ASP"/>
    <property type="match status" value="1"/>
</dbReference>
<dbReference type="InterPro" id="IPR023828">
    <property type="entry name" value="Peptidase_S8_Ser-AS"/>
</dbReference>
<keyword evidence="7 9" id="KW-0720">Serine protease</keyword>
<reference evidence="14 15" key="1">
    <citation type="submission" date="2021-01" db="EMBL/GenBank/DDBJ databases">
        <title>Whole genome shotgun sequence of Catellatospora chokoriensis NBRC 107358.</title>
        <authorList>
            <person name="Komaki H."/>
            <person name="Tamura T."/>
        </authorList>
    </citation>
    <scope>NUCLEOTIDE SEQUENCE [LARGE SCALE GENOMIC DNA]</scope>
    <source>
        <strain evidence="14 15">NBRC 107358</strain>
    </source>
</reference>
<dbReference type="Pfam" id="PF02225">
    <property type="entry name" value="PA"/>
    <property type="match status" value="1"/>
</dbReference>
<dbReference type="PANTHER" id="PTHR43806:SF11">
    <property type="entry name" value="CEREVISIN-RELATED"/>
    <property type="match status" value="1"/>
</dbReference>
<evidence type="ECO:0000313" key="14">
    <source>
        <dbReference type="EMBL" id="GIF90621.1"/>
    </source>
</evidence>
<feature type="domain" description="Peptidase S8/S53" evidence="12">
    <location>
        <begin position="244"/>
        <end position="508"/>
    </location>
</feature>
<comment type="caution">
    <text evidence="14">The sequence shown here is derived from an EMBL/GenBank/DDBJ whole genome shotgun (WGS) entry which is preliminary data.</text>
</comment>
<feature type="domain" description="PA" evidence="13">
    <location>
        <begin position="827"/>
        <end position="897"/>
    </location>
</feature>
<dbReference type="InterPro" id="IPR046450">
    <property type="entry name" value="PA_dom_sf"/>
</dbReference>
<keyword evidence="4 9" id="KW-0645">Protease</keyword>
<dbReference type="Pfam" id="PF00082">
    <property type="entry name" value="Peptidase_S8"/>
    <property type="match status" value="1"/>
</dbReference>
<dbReference type="RefSeq" id="WP_191840132.1">
    <property type="nucleotide sequence ID" value="NZ_BAAALB010000002.1"/>
</dbReference>
<evidence type="ECO:0000256" key="4">
    <source>
        <dbReference type="ARBA" id="ARBA00022670"/>
    </source>
</evidence>
<dbReference type="InterPro" id="IPR015500">
    <property type="entry name" value="Peptidase_S8_subtilisin-rel"/>
</dbReference>
<keyword evidence="5 11" id="KW-0732">Signal</keyword>
<evidence type="ECO:0000256" key="9">
    <source>
        <dbReference type="PROSITE-ProRule" id="PRU01240"/>
    </source>
</evidence>
<evidence type="ECO:0000256" key="1">
    <source>
        <dbReference type="ARBA" id="ARBA00011073"/>
    </source>
</evidence>
<dbReference type="PROSITE" id="PS51892">
    <property type="entry name" value="SUBTILASE"/>
    <property type="match status" value="1"/>
</dbReference>
<evidence type="ECO:0000256" key="7">
    <source>
        <dbReference type="ARBA" id="ARBA00022825"/>
    </source>
</evidence>
<dbReference type="InterPro" id="IPR000209">
    <property type="entry name" value="Peptidase_S8/S53_dom"/>
</dbReference>
<dbReference type="PANTHER" id="PTHR43806">
    <property type="entry name" value="PEPTIDASE S8"/>
    <property type="match status" value="1"/>
</dbReference>
<evidence type="ECO:0000256" key="8">
    <source>
        <dbReference type="PIRSR" id="PIRSR615500-1"/>
    </source>
</evidence>
<dbReference type="Gene3D" id="3.40.50.200">
    <property type="entry name" value="Peptidase S8/S53 domain"/>
    <property type="match status" value="1"/>
</dbReference>
<keyword evidence="2" id="KW-0134">Cell wall</keyword>
<dbReference type="SUPFAM" id="SSF52025">
    <property type="entry name" value="PA domain"/>
    <property type="match status" value="1"/>
</dbReference>
<evidence type="ECO:0000256" key="11">
    <source>
        <dbReference type="SAM" id="SignalP"/>
    </source>
</evidence>
<organism evidence="14 15">
    <name type="scientific">Catellatospora chokoriensis</name>
    <dbReference type="NCBI Taxonomy" id="310353"/>
    <lineage>
        <taxon>Bacteria</taxon>
        <taxon>Bacillati</taxon>
        <taxon>Actinomycetota</taxon>
        <taxon>Actinomycetes</taxon>
        <taxon>Micromonosporales</taxon>
        <taxon>Micromonosporaceae</taxon>
        <taxon>Catellatospora</taxon>
    </lineage>
</organism>
<dbReference type="PROSITE" id="PS00138">
    <property type="entry name" value="SUBTILASE_SER"/>
    <property type="match status" value="1"/>
</dbReference>
<dbReference type="EMBL" id="BONG01000024">
    <property type="protein sequence ID" value="GIF90621.1"/>
    <property type="molecule type" value="Genomic_DNA"/>
</dbReference>
<dbReference type="GO" id="GO:0006508">
    <property type="term" value="P:proteolysis"/>
    <property type="evidence" value="ECO:0007669"/>
    <property type="project" value="UniProtKB-KW"/>
</dbReference>
<evidence type="ECO:0000259" key="12">
    <source>
        <dbReference type="Pfam" id="PF00082"/>
    </source>
</evidence>
<evidence type="ECO:0000256" key="3">
    <source>
        <dbReference type="ARBA" id="ARBA00022525"/>
    </source>
</evidence>
<dbReference type="InterPro" id="IPR013783">
    <property type="entry name" value="Ig-like_fold"/>
</dbReference>
<sequence>MFSPSQSSAFWRRRWRLLSAATAVPLLAAGITVLQVPAQAAPGKPSVPAKPSATHKVTLVTGDVVTVTTMADGNQIADVDRPDNAVGGVKMQKIKGDLYVIPDEAASLLAANKLDRRLFNVTDLIEMGYDDAKSSGVPLIATYTAAQARAAVEPKAPRGSKLTRKLKGIRGAALTADKKQTRSFWTTVAPQGSTTAQPGTTAQGSTTLGEGVAKLWLDGRVEVNLKESVPLIGAPEAWAAGYTGKGSKVAVLDTGVDAGHPDLAGVIDGTASFVPGESATDDVNGHGTHVVSTIVGTGAASGGELKGVAPDADMIVGKVLGGVEGYGQDSWIIAGMEWAVQQGADVVSMSLGDTYPTDGSDPMSQAVDALSAQYGALFVIAAGNAGPESISTPGAAASALTVAATDKQDQLAYFSSTGPLAYSGGMKPDIAAPGVDITAARSQQMTDGGEGLYRTISGTSMATPHVAGAAAILAQQHPDWTGAMLKEHLMSSAKGLADYYSPYEVGTGRLDVAAAVQTGVRGTGSLFFGNYTWPHDASDVAVTKDLTFTNTGSADVTLNLALTNTGGPFTLGATSVTIPAGAKATVPVTGDPQAAAAGQRHVGYVIGTDATTGRPVTRTSVALIKEDERYDLTVMLIGRDGKPAAGYVGLAMAGDQWPYSLYVEGSATLRLPAGTYTTSSYLDVPGESPDRTGVATLVDPETVLGQGPAEVVLDASKARLLQTDAPQRTEDRQRKVDFNVHFTGMDSWYDVRSAFQVPPMYDDLYVSPTEPMTKGEFVLTTRWRKGEPMFSLSALGGLLDIPTFVQGGSKLDTGTDRLDAVYGGKGSVADFKKVNAKGKIAVVERSDEVSAAERVANAIADGAKAVVIVNDGPGTLLEYVGESTVPVTSVHRDLGKLLIGMAKLGVFTFTATRVEYTGFVYDLSRDYRGQVPNKPLVYQPSQRDLAKIDARWYNAGAPADASGYRYDLTLSPSLGFHEREWHPGTRTEWVTPDQVWVESHAQYLASPLPWEMVSGVNTYAKGSTTRTDWFAPATRPGFSDSFGVYNSRAQNYMTWNVQPWSSQSDTMRLGGYLPWGESPTHLQVFQGDTLIHDNAFSADMQWKEVPAGNLPYRAVLDAERPADQFRLSTRTHSEWTFMSDTVDSDWFQPFSVLNMDYLLETDLHGDVKAGDRQQIRLHPVSMDLGTVPGKVTKVTLDVSSDDGKTWQKVSLAKGADGYWSGSFKASGKAGGFLSIRGSAATDAGFSVKHDIIRAYGLR</sequence>
<dbReference type="Gene3D" id="2.60.40.10">
    <property type="entry name" value="Immunoglobulins"/>
    <property type="match status" value="1"/>
</dbReference>
<dbReference type="Proteomes" id="UP000619293">
    <property type="component" value="Unassembled WGS sequence"/>
</dbReference>
<keyword evidence="15" id="KW-1185">Reference proteome</keyword>
<dbReference type="SUPFAM" id="SSF52743">
    <property type="entry name" value="Subtilisin-like"/>
    <property type="match status" value="1"/>
</dbReference>
<keyword evidence="6 9" id="KW-0378">Hydrolase</keyword>
<evidence type="ECO:0000313" key="15">
    <source>
        <dbReference type="Proteomes" id="UP000619293"/>
    </source>
</evidence>
<evidence type="ECO:0000256" key="2">
    <source>
        <dbReference type="ARBA" id="ARBA00022512"/>
    </source>
</evidence>
<feature type="chain" id="PRO_5035168103" evidence="11">
    <location>
        <begin position="41"/>
        <end position="1258"/>
    </location>
</feature>
<evidence type="ECO:0000256" key="10">
    <source>
        <dbReference type="RuleBase" id="RU003355"/>
    </source>
</evidence>
<dbReference type="InterPro" id="IPR036852">
    <property type="entry name" value="Peptidase_S8/S53_dom_sf"/>
</dbReference>